<proteinExistence type="predicted"/>
<gene>
    <name evidence="1" type="ORF">AVT10_12020</name>
</gene>
<sequence>MNPAELDKRIVIERRTVTTDGYGGEVETWAKLCSPFAKVLYGTGAERRVAAQESSAQSATFRIRANSVTNTVTPADRIQFDGSTWDIGGNVPYRREGRDITATTSA</sequence>
<evidence type="ECO:0000313" key="1">
    <source>
        <dbReference type="EMBL" id="KZE16220.1"/>
    </source>
</evidence>
<evidence type="ECO:0000313" key="2">
    <source>
        <dbReference type="Proteomes" id="UP000076609"/>
    </source>
</evidence>
<dbReference type="Pfam" id="PF05521">
    <property type="entry name" value="Phage_HCP"/>
    <property type="match status" value="1"/>
</dbReference>
<dbReference type="InterPro" id="IPR008767">
    <property type="entry name" value="Phage_SPP1_head-tail_adaptor"/>
</dbReference>
<dbReference type="Proteomes" id="UP000076609">
    <property type="component" value="Unassembled WGS sequence"/>
</dbReference>
<dbReference type="NCBIfam" id="TIGR01563">
    <property type="entry name" value="gp16_SPP1"/>
    <property type="match status" value="1"/>
</dbReference>
<accession>A0ABR5YDP2</accession>
<dbReference type="Gene3D" id="2.40.10.270">
    <property type="entry name" value="Bacteriophage SPP1 head-tail adaptor protein"/>
    <property type="match status" value="1"/>
</dbReference>
<protein>
    <recommendedName>
        <fullName evidence="3">Head-tail adaptor protein</fullName>
    </recommendedName>
</protein>
<dbReference type="EMBL" id="LQQO01000008">
    <property type="protein sequence ID" value="KZE16220.1"/>
    <property type="molecule type" value="Genomic_DNA"/>
</dbReference>
<reference evidence="2" key="1">
    <citation type="submission" date="2016-01" db="EMBL/GenBank/DDBJ databases">
        <title>Draft genome of Chromobacterium sp. F49.</title>
        <authorList>
            <person name="Hong K.W."/>
        </authorList>
    </citation>
    <scope>NUCLEOTIDE SEQUENCE [LARGE SCALE GENOMIC DNA]</scope>
    <source>
        <strain evidence="2">CN3</strain>
    </source>
</reference>
<dbReference type="RefSeq" id="WP_066689387.1">
    <property type="nucleotide sequence ID" value="NZ_LQQO01000008.1"/>
</dbReference>
<name>A0ABR5YDP2_9SPHN</name>
<dbReference type="InterPro" id="IPR038666">
    <property type="entry name" value="SSP1_head-tail_sf"/>
</dbReference>
<keyword evidence="2" id="KW-1185">Reference proteome</keyword>
<evidence type="ECO:0008006" key="3">
    <source>
        <dbReference type="Google" id="ProtNLM"/>
    </source>
</evidence>
<comment type="caution">
    <text evidence="1">The sequence shown here is derived from an EMBL/GenBank/DDBJ whole genome shotgun (WGS) entry which is preliminary data.</text>
</comment>
<organism evidence="1 2">
    <name type="scientific">Sphingomonas hankookensis</name>
    <dbReference type="NCBI Taxonomy" id="563996"/>
    <lineage>
        <taxon>Bacteria</taxon>
        <taxon>Pseudomonadati</taxon>
        <taxon>Pseudomonadota</taxon>
        <taxon>Alphaproteobacteria</taxon>
        <taxon>Sphingomonadales</taxon>
        <taxon>Sphingomonadaceae</taxon>
        <taxon>Sphingomonas</taxon>
    </lineage>
</organism>